<dbReference type="AlphaFoldDB" id="A0A6A6NZG7"/>
<dbReference type="Pfam" id="PF22890">
    <property type="entry name" value="TPR_EMC2"/>
    <property type="match status" value="1"/>
</dbReference>
<reference evidence="6" key="1">
    <citation type="journal article" date="2020" name="Stud. Mycol.">
        <title>101 Dothideomycetes genomes: a test case for predicting lifestyles and emergence of pathogens.</title>
        <authorList>
            <person name="Haridas S."/>
            <person name="Albert R."/>
            <person name="Binder M."/>
            <person name="Bloem J."/>
            <person name="Labutti K."/>
            <person name="Salamov A."/>
            <person name="Andreopoulos B."/>
            <person name="Baker S."/>
            <person name="Barry K."/>
            <person name="Bills G."/>
            <person name="Bluhm B."/>
            <person name="Cannon C."/>
            <person name="Castanera R."/>
            <person name="Culley D."/>
            <person name="Daum C."/>
            <person name="Ezra D."/>
            <person name="Gonzalez J."/>
            <person name="Henrissat B."/>
            <person name="Kuo A."/>
            <person name="Liang C."/>
            <person name="Lipzen A."/>
            <person name="Lutzoni F."/>
            <person name="Magnuson J."/>
            <person name="Mondo S."/>
            <person name="Nolan M."/>
            <person name="Ohm R."/>
            <person name="Pangilinan J."/>
            <person name="Park H.-J."/>
            <person name="Ramirez L."/>
            <person name="Alfaro M."/>
            <person name="Sun H."/>
            <person name="Tritt A."/>
            <person name="Yoshinaga Y."/>
            <person name="Zwiers L.-H."/>
            <person name="Turgeon B."/>
            <person name="Goodwin S."/>
            <person name="Spatafora J."/>
            <person name="Crous P."/>
            <person name="Grigoriev I."/>
        </authorList>
    </citation>
    <scope>NUCLEOTIDE SEQUENCE</scope>
    <source>
        <strain evidence="6">ATCC 16933</strain>
    </source>
</reference>
<evidence type="ECO:0000256" key="3">
    <source>
        <dbReference type="PROSITE-ProRule" id="PRU00339"/>
    </source>
</evidence>
<dbReference type="SUPFAM" id="SSF48452">
    <property type="entry name" value="TPR-like"/>
    <property type="match status" value="1"/>
</dbReference>
<dbReference type="PROSITE" id="PS50005">
    <property type="entry name" value="TPR"/>
    <property type="match status" value="1"/>
</dbReference>
<evidence type="ECO:0000313" key="6">
    <source>
        <dbReference type="EMBL" id="KAF2456633.1"/>
    </source>
</evidence>
<comment type="subcellular location">
    <subcellularLocation>
        <location evidence="4">Endoplasmic reticulum membrane</location>
        <topology evidence="4">Peripheral membrane protein</topology>
        <orientation evidence="4">Cytoplasmic side</orientation>
    </subcellularLocation>
</comment>
<sequence length="254" mass="28493">MSADLLSPPPHLPPAAALRLSQEAPRVLGNSSSKSLPYPFSLLYAAESPETWIRYENLLLACLRTGDDRSARLCLERLAERFGDPNQRVKALRGLYQEAVAPDNNALEAILKSYEKEIKDDPANMPIRKRRIALLKSMSKVPDAIAALVELLDVSPTDVEAWSELADLYLTQKLYPQAVFSMEEVLLITPNAWNAHARMGELLYISAISTTNNDGGTTRILSESIKRFCRSIELCENYLRGYYGLNLVESSYWQ</sequence>
<dbReference type="Gene3D" id="1.25.40.10">
    <property type="entry name" value="Tetratricopeptide repeat domain"/>
    <property type="match status" value="1"/>
</dbReference>
<dbReference type="GO" id="GO:0072546">
    <property type="term" value="C:EMC complex"/>
    <property type="evidence" value="ECO:0007669"/>
    <property type="project" value="UniProtKB-UniRule"/>
</dbReference>
<comment type="subunit">
    <text evidence="4">Component of the ER membrane protein complex (EMC).</text>
</comment>
<evidence type="ECO:0000256" key="4">
    <source>
        <dbReference type="RuleBase" id="RU367091"/>
    </source>
</evidence>
<dbReference type="EMBL" id="MU001682">
    <property type="protein sequence ID" value="KAF2456633.1"/>
    <property type="molecule type" value="Genomic_DNA"/>
</dbReference>
<accession>A0A6A6NZG7</accession>
<evidence type="ECO:0000313" key="7">
    <source>
        <dbReference type="Proteomes" id="UP000799766"/>
    </source>
</evidence>
<dbReference type="InterPro" id="IPR055217">
    <property type="entry name" value="TPR_EMC2"/>
</dbReference>
<feature type="domain" description="EMC2 TPR-like" evidence="5">
    <location>
        <begin position="113"/>
        <end position="197"/>
    </location>
</feature>
<gene>
    <name evidence="6" type="ORF">BDY21DRAFT_345670</name>
</gene>
<name>A0A6A6NZG7_9PEZI</name>
<proteinExistence type="inferred from homology"/>
<comment type="similarity">
    <text evidence="4">Belongs to the EMC2 family.</text>
</comment>
<evidence type="ECO:0000256" key="1">
    <source>
        <dbReference type="ARBA" id="ARBA00022737"/>
    </source>
</evidence>
<dbReference type="InterPro" id="IPR019734">
    <property type="entry name" value="TPR_rpt"/>
</dbReference>
<dbReference type="OrthoDB" id="124397at2759"/>
<organism evidence="6 7">
    <name type="scientific">Lineolata rhizophorae</name>
    <dbReference type="NCBI Taxonomy" id="578093"/>
    <lineage>
        <taxon>Eukaryota</taxon>
        <taxon>Fungi</taxon>
        <taxon>Dikarya</taxon>
        <taxon>Ascomycota</taxon>
        <taxon>Pezizomycotina</taxon>
        <taxon>Dothideomycetes</taxon>
        <taxon>Dothideomycetes incertae sedis</taxon>
        <taxon>Lineolatales</taxon>
        <taxon>Lineolataceae</taxon>
        <taxon>Lineolata</taxon>
    </lineage>
</organism>
<protein>
    <recommendedName>
        <fullName evidence="4">ER membrane protein complex subunit 2</fullName>
    </recommendedName>
</protein>
<evidence type="ECO:0000259" key="5">
    <source>
        <dbReference type="Pfam" id="PF22890"/>
    </source>
</evidence>
<comment type="function">
    <text evidence="4">Part of the endoplasmic reticulum membrane protein complex (EMC) that enables the energy-independent insertion into endoplasmic reticulum membranes of newly synthesized membrane proteins.</text>
</comment>
<keyword evidence="7" id="KW-1185">Reference proteome</keyword>
<dbReference type="Proteomes" id="UP000799766">
    <property type="component" value="Unassembled WGS sequence"/>
</dbReference>
<feature type="repeat" description="TPR" evidence="3">
    <location>
        <begin position="159"/>
        <end position="192"/>
    </location>
</feature>
<evidence type="ECO:0000256" key="2">
    <source>
        <dbReference type="ARBA" id="ARBA00022803"/>
    </source>
</evidence>
<keyword evidence="4" id="KW-0256">Endoplasmic reticulum</keyword>
<dbReference type="InterPro" id="IPR039856">
    <property type="entry name" value="EMC2-like"/>
</dbReference>
<keyword evidence="1" id="KW-0677">Repeat</keyword>
<dbReference type="InterPro" id="IPR011990">
    <property type="entry name" value="TPR-like_helical_dom_sf"/>
</dbReference>
<keyword evidence="2 3" id="KW-0802">TPR repeat</keyword>
<keyword evidence="4" id="KW-0472">Membrane</keyword>
<dbReference type="PANTHER" id="PTHR12760">
    <property type="entry name" value="TETRATRICOPEPTIDE REPEAT PROTEIN"/>
    <property type="match status" value="1"/>
</dbReference>